<dbReference type="Gene3D" id="1.10.10.10">
    <property type="entry name" value="Winged helix-like DNA-binding domain superfamily/Winged helix DNA-binding domain"/>
    <property type="match status" value="1"/>
</dbReference>
<name>D7CXG6_TRURR</name>
<dbReference type="AlphaFoldDB" id="D7CXG6"/>
<sequence>MRWVSGREAAAALTDPRTLRQLEPFLARECSVSQAAKETHTKPNTMLARVRRFLALGLLEVAREVPRKGRPVRLYRTVADAFFVPYEATSAESLEAAMRERDAYWEELLRANVVRARLEDAPRNGGNWGTRIYRDARGRLQVQAAVTPDENYTLLGPERPAALSSWRDSVYLDFEDAKALQRELFFLLKRYQQKRGAQRYILRVAMAPILE</sequence>
<organism evidence="1 2">
    <name type="scientific">Truepera radiovictrix (strain DSM 17093 / CIP 108686 / LMG 22925 / RQ-24)</name>
    <dbReference type="NCBI Taxonomy" id="649638"/>
    <lineage>
        <taxon>Bacteria</taxon>
        <taxon>Thermotogati</taxon>
        <taxon>Deinococcota</taxon>
        <taxon>Deinococci</taxon>
        <taxon>Trueperales</taxon>
        <taxon>Trueperaceae</taxon>
        <taxon>Truepera</taxon>
    </lineage>
</organism>
<dbReference type="KEGG" id="tra:Trad_0148"/>
<reference evidence="1 2" key="2">
    <citation type="journal article" date="2011" name="Stand. Genomic Sci.">
        <title>Complete genome sequence of Truepera radiovictrix type strain (RQ-24).</title>
        <authorList>
            <person name="Ivanova N."/>
            <person name="Rohde C."/>
            <person name="Munk C."/>
            <person name="Nolan M."/>
            <person name="Lucas S."/>
            <person name="Del Rio T.G."/>
            <person name="Tice H."/>
            <person name="Deshpande S."/>
            <person name="Cheng J.F."/>
            <person name="Tapia R."/>
            <person name="Han C."/>
            <person name="Goodwin L."/>
            <person name="Pitluck S."/>
            <person name="Liolios K."/>
            <person name="Mavromatis K."/>
            <person name="Mikhailova N."/>
            <person name="Pati A."/>
            <person name="Chen A."/>
            <person name="Palaniappan K."/>
            <person name="Land M."/>
            <person name="Hauser L."/>
            <person name="Chang Y.J."/>
            <person name="Jeffries C.D."/>
            <person name="Brambilla E."/>
            <person name="Rohde M."/>
            <person name="Goker M."/>
            <person name="Tindall B.J."/>
            <person name="Woyke T."/>
            <person name="Bristow J."/>
            <person name="Eisen J.A."/>
            <person name="Markowitz V."/>
            <person name="Hugenholtz P."/>
            <person name="Kyrpides N.C."/>
            <person name="Klenk H.P."/>
            <person name="Lapidus A."/>
        </authorList>
    </citation>
    <scope>NUCLEOTIDE SEQUENCE [LARGE SCALE GENOMIC DNA]</scope>
    <source>
        <strain evidence="2">DSM 17093 / CIP 108686 / LMG 22925 / RQ-24</strain>
    </source>
</reference>
<dbReference type="HOGENOM" id="CLU_104982_0_0_0"/>
<dbReference type="InterPro" id="IPR036390">
    <property type="entry name" value="WH_DNA-bd_sf"/>
</dbReference>
<evidence type="ECO:0000313" key="2">
    <source>
        <dbReference type="Proteomes" id="UP000000379"/>
    </source>
</evidence>
<dbReference type="SUPFAM" id="SSF46785">
    <property type="entry name" value="Winged helix' DNA-binding domain"/>
    <property type="match status" value="1"/>
</dbReference>
<protein>
    <submittedName>
        <fullName evidence="1">Uncharacterized protein</fullName>
    </submittedName>
</protein>
<dbReference type="Proteomes" id="UP000000379">
    <property type="component" value="Chromosome"/>
</dbReference>
<keyword evidence="2" id="KW-1185">Reference proteome</keyword>
<dbReference type="InterPro" id="IPR036388">
    <property type="entry name" value="WH-like_DNA-bd_sf"/>
</dbReference>
<accession>D7CXG6</accession>
<reference evidence="2" key="1">
    <citation type="submission" date="2010-05" db="EMBL/GenBank/DDBJ databases">
        <title>The complete genome of Truepera radiovictris DSM 17093.</title>
        <authorList>
            <consortium name="US DOE Joint Genome Institute (JGI-PGF)"/>
            <person name="Lucas S."/>
            <person name="Copeland A."/>
            <person name="Lapidus A."/>
            <person name="Glavina del Rio T."/>
            <person name="Dalin E."/>
            <person name="Tice H."/>
            <person name="Bruce D."/>
            <person name="Goodwin L."/>
            <person name="Pitluck S."/>
            <person name="Kyrpides N."/>
            <person name="Mavromatis K."/>
            <person name="Ovchinnikova G."/>
            <person name="Munk A.C."/>
            <person name="Detter J.C."/>
            <person name="Han C."/>
            <person name="Tapia R."/>
            <person name="Land M."/>
            <person name="Hauser L."/>
            <person name="Markowitz V."/>
            <person name="Cheng J.-F."/>
            <person name="Hugenholtz P."/>
            <person name="Woyke T."/>
            <person name="Wu D."/>
            <person name="Tindall B."/>
            <person name="Pomrenke H.G."/>
            <person name="Brambilla E."/>
            <person name="Klenk H.-P."/>
            <person name="Eisen J.A."/>
        </authorList>
    </citation>
    <scope>NUCLEOTIDE SEQUENCE [LARGE SCALE GENOMIC DNA]</scope>
    <source>
        <strain evidence="2">DSM 17093 / CIP 108686 / LMG 22925 / RQ-24</strain>
    </source>
</reference>
<dbReference type="EMBL" id="CP002049">
    <property type="protein sequence ID" value="ADI13290.1"/>
    <property type="molecule type" value="Genomic_DNA"/>
</dbReference>
<dbReference type="eggNOG" id="ENOG5032USB">
    <property type="taxonomic scope" value="Bacteria"/>
</dbReference>
<evidence type="ECO:0000313" key="1">
    <source>
        <dbReference type="EMBL" id="ADI13290.1"/>
    </source>
</evidence>
<gene>
    <name evidence="1" type="ordered locus">Trad_0148</name>
</gene>
<proteinExistence type="predicted"/>
<dbReference type="STRING" id="649638.Trad_0148"/>